<dbReference type="VEuPathDB" id="CryptoDB:Cvel_9230"/>
<keyword evidence="7" id="KW-0862">Zinc</keyword>
<gene>
    <name evidence="14" type="ORF">Cvel_9230</name>
</gene>
<dbReference type="SMART" id="SM00230">
    <property type="entry name" value="CysPc"/>
    <property type="match status" value="1"/>
</dbReference>
<evidence type="ECO:0000256" key="8">
    <source>
        <dbReference type="PIRSR" id="PIRSR622684-1"/>
    </source>
</evidence>
<dbReference type="PROSITE" id="PS00139">
    <property type="entry name" value="THIOL_PROTEASE_CYS"/>
    <property type="match status" value="1"/>
</dbReference>
<accession>A0A0G4HX90</accession>
<dbReference type="PRINTS" id="PR00704">
    <property type="entry name" value="CALPAIN"/>
</dbReference>
<proteinExistence type="inferred from homology"/>
<evidence type="ECO:0000256" key="11">
    <source>
        <dbReference type="SAM" id="MobiDB-lite"/>
    </source>
</evidence>
<feature type="compositionally biased region" description="Low complexity" evidence="11">
    <location>
        <begin position="624"/>
        <end position="639"/>
    </location>
</feature>
<dbReference type="InterPro" id="IPR001300">
    <property type="entry name" value="Peptidase_C2_calpain_cat"/>
</dbReference>
<evidence type="ECO:0000259" key="12">
    <source>
        <dbReference type="PROSITE" id="PS50199"/>
    </source>
</evidence>
<name>A0A0G4HX90_9ALVE</name>
<keyword evidence="2 9" id="KW-0645">Protease</keyword>
<dbReference type="SUPFAM" id="SSF54001">
    <property type="entry name" value="Cysteine proteinases"/>
    <property type="match status" value="1"/>
</dbReference>
<dbReference type="PROSITE" id="PS01358">
    <property type="entry name" value="ZF_RANBP2_1"/>
    <property type="match status" value="1"/>
</dbReference>
<dbReference type="GO" id="GO:0008270">
    <property type="term" value="F:zinc ion binding"/>
    <property type="evidence" value="ECO:0007669"/>
    <property type="project" value="UniProtKB-KW"/>
</dbReference>
<feature type="domain" description="RanBP2-type" evidence="12">
    <location>
        <begin position="494"/>
        <end position="523"/>
    </location>
</feature>
<keyword evidence="5 9" id="KW-0378">Hydrolase</keyword>
<evidence type="ECO:0008006" key="15">
    <source>
        <dbReference type="Google" id="ProtNLM"/>
    </source>
</evidence>
<evidence type="ECO:0000256" key="9">
    <source>
        <dbReference type="PROSITE-ProRule" id="PRU00239"/>
    </source>
</evidence>
<dbReference type="PANTHER" id="PTHR10183:SF379">
    <property type="entry name" value="CALPAIN-5"/>
    <property type="match status" value="1"/>
</dbReference>
<evidence type="ECO:0000256" key="10">
    <source>
        <dbReference type="PROSITE-ProRule" id="PRU00322"/>
    </source>
</evidence>
<feature type="region of interest" description="Disordered" evidence="11">
    <location>
        <begin position="799"/>
        <end position="839"/>
    </location>
</feature>
<feature type="domain" description="Calpain catalytic" evidence="13">
    <location>
        <begin position="92"/>
        <end position="423"/>
    </location>
</feature>
<feature type="region of interest" description="Disordered" evidence="11">
    <location>
        <begin position="609"/>
        <end position="656"/>
    </location>
</feature>
<evidence type="ECO:0000256" key="2">
    <source>
        <dbReference type="ARBA" id="ARBA00022670"/>
    </source>
</evidence>
<dbReference type="InterPro" id="IPR038765">
    <property type="entry name" value="Papain-like_cys_pep_sf"/>
</dbReference>
<evidence type="ECO:0000256" key="1">
    <source>
        <dbReference type="ARBA" id="ARBA00007623"/>
    </source>
</evidence>
<feature type="compositionally biased region" description="Basic and acidic residues" evidence="11">
    <location>
        <begin position="799"/>
        <end position="820"/>
    </location>
</feature>
<evidence type="ECO:0000256" key="5">
    <source>
        <dbReference type="ARBA" id="ARBA00022801"/>
    </source>
</evidence>
<dbReference type="PROSITE" id="PS50203">
    <property type="entry name" value="CALPAIN_CAT"/>
    <property type="match status" value="1"/>
</dbReference>
<reference evidence="14" key="1">
    <citation type="submission" date="2014-11" db="EMBL/GenBank/DDBJ databases">
        <authorList>
            <person name="Otto D Thomas"/>
            <person name="Naeem Raeece"/>
        </authorList>
    </citation>
    <scope>NUCLEOTIDE SEQUENCE</scope>
</reference>
<dbReference type="InterPro" id="IPR001876">
    <property type="entry name" value="Znf_RanBP2"/>
</dbReference>
<evidence type="ECO:0000256" key="7">
    <source>
        <dbReference type="ARBA" id="ARBA00022833"/>
    </source>
</evidence>
<evidence type="ECO:0000313" key="14">
    <source>
        <dbReference type="EMBL" id="CEM49120.1"/>
    </source>
</evidence>
<keyword evidence="3" id="KW-0479">Metal-binding</keyword>
<dbReference type="Pfam" id="PF00648">
    <property type="entry name" value="Peptidase_C2"/>
    <property type="match status" value="1"/>
</dbReference>
<keyword evidence="4 10" id="KW-0863">Zinc-finger</keyword>
<evidence type="ECO:0000256" key="6">
    <source>
        <dbReference type="ARBA" id="ARBA00022807"/>
    </source>
</evidence>
<dbReference type="PROSITE" id="PS50199">
    <property type="entry name" value="ZF_RANBP2_2"/>
    <property type="match status" value="1"/>
</dbReference>
<dbReference type="GO" id="GO:0006508">
    <property type="term" value="P:proteolysis"/>
    <property type="evidence" value="ECO:0007669"/>
    <property type="project" value="UniProtKB-KW"/>
</dbReference>
<organism evidence="14">
    <name type="scientific">Chromera velia CCMP2878</name>
    <dbReference type="NCBI Taxonomy" id="1169474"/>
    <lineage>
        <taxon>Eukaryota</taxon>
        <taxon>Sar</taxon>
        <taxon>Alveolata</taxon>
        <taxon>Colpodellida</taxon>
        <taxon>Chromeraceae</taxon>
        <taxon>Chromera</taxon>
    </lineage>
</organism>
<sequence length="839" mass="91990">MAVQQVAVDSPYSNIAGGYVLDKKVNGALKCDQNGSWLFQNGDRWFFGPGPDRACVPSDTTAKAPHEAKWPVQVISRVVSPKPSPPSIPPSLWRDPSFPHEDSSVGLKLPFAVEWRPCRHLKREMELFREVSPAGLLQGAVGDCWLVSALAAFAEYPKRVEGLFKEKGVDEKTGKYCVRLFDIKKGAMVDVEVDEFVPVFRDVPWWFFYPPAVFLRPARTPAMWMLLVEKACAKMLGSFGKLHGGNCSMAFRLLTGCKDSFAWVSDPTDTSGEAVWRKMDLAKEGEYFMCHPGMCEKRKGSSACWEEMKTSKGKRYLLAASIGGDRGNTGEKKRADGLVENHAYSLLHVCEEEGHRLILLRNPWGNDNVWNGKYSDGDKVWLKSPKLKAALTPVEERAGSGSFWMGSEDFLRIFSHVFVCAEEMAKPGEETAKPPVPKVKTLPVGSAPLEGVRDPLPPGTLVQEHGTNRLLSVVEPVKGGKDGEGTSYLCRVCRSRYWICTACGEDNRRTRPKCNCCNGPRVLPEGEDSTLVLPSSHLIIPEGTVLYLHGLSSLPFLNGGVVAVRAFHRGTGRYEIDVQFPSESSGMTKGGGRGNEGVTRRIAVRPSRLGFYPVEGSDEGRGGPASPSAAPVSPSSSPAKAPPPPPSSDLEEGGERDLWDGEECFLPLPLGKEERDLLRKISSALGDDWVLRNPVEIPQAEGREKRTVPAGASLIPPKPGIQPRDLPASLQLPSLLAFLSKQGGGQSPIASVLGEQVRALMRAVQQVVEEEEERLREAGVRNFSLGLNREFVVRISREDRAAGDRGGQRQQEEGDEEAPRGRNLRVIAKTTIGPKPKWT</sequence>
<feature type="active site" evidence="8 9">
    <location>
        <position position="362"/>
    </location>
</feature>
<comment type="similarity">
    <text evidence="1">Belongs to the peptidase C2 family.</text>
</comment>
<feature type="region of interest" description="Disordered" evidence="11">
    <location>
        <begin position="581"/>
        <end position="600"/>
    </location>
</feature>
<feature type="active site" evidence="8 9">
    <location>
        <position position="342"/>
    </location>
</feature>
<protein>
    <recommendedName>
        <fullName evidence="15">Calpain catalytic domain-containing protein</fullName>
    </recommendedName>
</protein>
<dbReference type="AlphaFoldDB" id="A0A0G4HX90"/>
<dbReference type="Gene3D" id="3.90.70.10">
    <property type="entry name" value="Cysteine proteinases"/>
    <property type="match status" value="1"/>
</dbReference>
<evidence type="ECO:0000259" key="13">
    <source>
        <dbReference type="PROSITE" id="PS50203"/>
    </source>
</evidence>
<dbReference type="PANTHER" id="PTHR10183">
    <property type="entry name" value="CALPAIN"/>
    <property type="match status" value="1"/>
</dbReference>
<keyword evidence="6 9" id="KW-0788">Thiol protease</keyword>
<dbReference type="InterPro" id="IPR022684">
    <property type="entry name" value="Calpain_cysteine_protease"/>
</dbReference>
<evidence type="ECO:0000256" key="3">
    <source>
        <dbReference type="ARBA" id="ARBA00022723"/>
    </source>
</evidence>
<dbReference type="GO" id="GO:0004198">
    <property type="term" value="F:calcium-dependent cysteine-type endopeptidase activity"/>
    <property type="evidence" value="ECO:0007669"/>
    <property type="project" value="InterPro"/>
</dbReference>
<feature type="active site" evidence="8 9">
    <location>
        <position position="144"/>
    </location>
</feature>
<dbReference type="InterPro" id="IPR000169">
    <property type="entry name" value="Pept_cys_AS"/>
</dbReference>
<dbReference type="EMBL" id="CDMZ01004236">
    <property type="protein sequence ID" value="CEM49120.1"/>
    <property type="molecule type" value="Genomic_DNA"/>
</dbReference>
<evidence type="ECO:0000256" key="4">
    <source>
        <dbReference type="ARBA" id="ARBA00022771"/>
    </source>
</evidence>
<feature type="region of interest" description="Disordered" evidence="11">
    <location>
        <begin position="429"/>
        <end position="461"/>
    </location>
</feature>